<evidence type="ECO:0000313" key="1">
    <source>
        <dbReference type="EMBL" id="RKT55564.1"/>
    </source>
</evidence>
<organism evidence="1 2">
    <name type="scientific">Saccharothrix australiensis</name>
    <dbReference type="NCBI Taxonomy" id="2072"/>
    <lineage>
        <taxon>Bacteria</taxon>
        <taxon>Bacillati</taxon>
        <taxon>Actinomycetota</taxon>
        <taxon>Actinomycetes</taxon>
        <taxon>Pseudonocardiales</taxon>
        <taxon>Pseudonocardiaceae</taxon>
        <taxon>Saccharothrix</taxon>
    </lineage>
</organism>
<dbReference type="AlphaFoldDB" id="A0A495W2E6"/>
<accession>A0A495W2E6</accession>
<protein>
    <submittedName>
        <fullName evidence="1">Uncharacterized protein</fullName>
    </submittedName>
</protein>
<keyword evidence="2" id="KW-1185">Reference proteome</keyword>
<comment type="caution">
    <text evidence="1">The sequence shown here is derived from an EMBL/GenBank/DDBJ whole genome shotgun (WGS) entry which is preliminary data.</text>
</comment>
<gene>
    <name evidence="1" type="ORF">C8E97_4240</name>
</gene>
<dbReference type="EMBL" id="RBXO01000001">
    <property type="protein sequence ID" value="RKT55564.1"/>
    <property type="molecule type" value="Genomic_DNA"/>
</dbReference>
<proteinExistence type="predicted"/>
<dbReference type="Proteomes" id="UP000282084">
    <property type="component" value="Unassembled WGS sequence"/>
</dbReference>
<name>A0A495W2E6_9PSEU</name>
<evidence type="ECO:0000313" key="2">
    <source>
        <dbReference type="Proteomes" id="UP000282084"/>
    </source>
</evidence>
<reference evidence="1 2" key="1">
    <citation type="submission" date="2018-10" db="EMBL/GenBank/DDBJ databases">
        <title>Sequencing the genomes of 1000 actinobacteria strains.</title>
        <authorList>
            <person name="Klenk H.-P."/>
        </authorList>
    </citation>
    <scope>NUCLEOTIDE SEQUENCE [LARGE SCALE GENOMIC DNA]</scope>
    <source>
        <strain evidence="1 2">DSM 43800</strain>
    </source>
</reference>
<sequence>MPKLEVPIFGPAKYSLSGDFDALVAVDDGRPLVLEVRKT</sequence>